<keyword evidence="2" id="KW-1185">Reference proteome</keyword>
<evidence type="ECO:0000313" key="2">
    <source>
        <dbReference type="Proteomes" id="UP001152607"/>
    </source>
</evidence>
<evidence type="ECO:0000313" key="1">
    <source>
        <dbReference type="EMBL" id="CAI6332655.1"/>
    </source>
</evidence>
<organism evidence="1 2">
    <name type="scientific">Periconia digitata</name>
    <dbReference type="NCBI Taxonomy" id="1303443"/>
    <lineage>
        <taxon>Eukaryota</taxon>
        <taxon>Fungi</taxon>
        <taxon>Dikarya</taxon>
        <taxon>Ascomycota</taxon>
        <taxon>Pezizomycotina</taxon>
        <taxon>Dothideomycetes</taxon>
        <taxon>Pleosporomycetidae</taxon>
        <taxon>Pleosporales</taxon>
        <taxon>Massarineae</taxon>
        <taxon>Periconiaceae</taxon>
        <taxon>Periconia</taxon>
    </lineage>
</organism>
<comment type="caution">
    <text evidence="1">The sequence shown here is derived from an EMBL/GenBank/DDBJ whole genome shotgun (WGS) entry which is preliminary data.</text>
</comment>
<proteinExistence type="predicted"/>
<dbReference type="EMBL" id="CAOQHR010000003">
    <property type="protein sequence ID" value="CAI6332655.1"/>
    <property type="molecule type" value="Genomic_DNA"/>
</dbReference>
<protein>
    <submittedName>
        <fullName evidence="1">Uncharacterized protein</fullName>
    </submittedName>
</protein>
<accession>A0A9W4UB39</accession>
<gene>
    <name evidence="1" type="ORF">PDIGIT_LOCUS5683</name>
</gene>
<dbReference type="Proteomes" id="UP001152607">
    <property type="component" value="Unassembled WGS sequence"/>
</dbReference>
<name>A0A9W4UB39_9PLEO</name>
<sequence>MYHVPSSASSLGLQANMSNSRNFRDWPDGVPARLAVSYSTCSPACLMHLILSPGLSVSQKSLQMSRIVGLIGPLTPCFFVGQQAYITNNAFSPK</sequence>
<reference evidence="1" key="1">
    <citation type="submission" date="2023-01" db="EMBL/GenBank/DDBJ databases">
        <authorList>
            <person name="Van Ghelder C."/>
            <person name="Rancurel C."/>
        </authorList>
    </citation>
    <scope>NUCLEOTIDE SEQUENCE</scope>
    <source>
        <strain evidence="1">CNCM I-4278</strain>
    </source>
</reference>
<dbReference type="AlphaFoldDB" id="A0A9W4UB39"/>